<dbReference type="Proteomes" id="UP000199116">
    <property type="component" value="Unassembled WGS sequence"/>
</dbReference>
<keyword evidence="2" id="KW-1185">Reference proteome</keyword>
<dbReference type="AlphaFoldDB" id="A0A1I2Q0I0"/>
<accession>A0A1I2Q0I0</accession>
<dbReference type="EMBL" id="FOOH01000038">
    <property type="protein sequence ID" value="SFG20869.1"/>
    <property type="molecule type" value="Genomic_DNA"/>
</dbReference>
<proteinExistence type="predicted"/>
<name>A0A1I2Q0I0_9FLAO</name>
<sequence length="198" mass="23301">MILILFSCDQKNKNLEQGAYFYPEKEKLKKITNRKNIFIDSISNYAELLKEIDKAACNDSVPIINYSTKENRFKLLPWYECSESNIVSCPTFRSRIFIQNDSILTNYDIKHSIDSLEIILKRHLLNKGQDFNYSDSPDRAGIEIYFEDNVESDEIKSLLTDLSNKFNHLNNKYSDTLYLKIYFRDRALEMITTPPRLL</sequence>
<gene>
    <name evidence="1" type="ORF">SAMN04488033_1382</name>
</gene>
<evidence type="ECO:0000313" key="2">
    <source>
        <dbReference type="Proteomes" id="UP000199116"/>
    </source>
</evidence>
<reference evidence="2" key="1">
    <citation type="submission" date="2016-10" db="EMBL/GenBank/DDBJ databases">
        <authorList>
            <person name="Varghese N."/>
            <person name="Submissions S."/>
        </authorList>
    </citation>
    <scope>NUCLEOTIDE SEQUENCE [LARGE SCALE GENOMIC DNA]</scope>
    <source>
        <strain evidence="2">DSM 23515</strain>
    </source>
</reference>
<protein>
    <submittedName>
        <fullName evidence="1">Uncharacterized protein</fullName>
    </submittedName>
</protein>
<evidence type="ECO:0000313" key="1">
    <source>
        <dbReference type="EMBL" id="SFG20869.1"/>
    </source>
</evidence>
<organism evidence="1 2">
    <name type="scientific">Salegentibacter agarivorans</name>
    <dbReference type="NCBI Taxonomy" id="345907"/>
    <lineage>
        <taxon>Bacteria</taxon>
        <taxon>Pseudomonadati</taxon>
        <taxon>Bacteroidota</taxon>
        <taxon>Flavobacteriia</taxon>
        <taxon>Flavobacteriales</taxon>
        <taxon>Flavobacteriaceae</taxon>
        <taxon>Salegentibacter</taxon>
    </lineage>
</organism>